<feature type="domain" description="Flagellin C-terminal" evidence="1">
    <location>
        <begin position="185"/>
        <end position="266"/>
    </location>
</feature>
<dbReference type="RefSeq" id="WP_379769214.1">
    <property type="nucleotide sequence ID" value="NZ_JBHSJF010000001.1"/>
</dbReference>
<gene>
    <name evidence="2" type="ORF">ACFPFW_02140</name>
</gene>
<keyword evidence="2" id="KW-0282">Flagellum</keyword>
<reference evidence="3" key="1">
    <citation type="journal article" date="2019" name="Int. J. Syst. Evol. Microbiol.">
        <title>The Global Catalogue of Microorganisms (GCM) 10K type strain sequencing project: providing services to taxonomists for standard genome sequencing and annotation.</title>
        <authorList>
            <consortium name="The Broad Institute Genomics Platform"/>
            <consortium name="The Broad Institute Genome Sequencing Center for Infectious Disease"/>
            <person name="Wu L."/>
            <person name="Ma J."/>
        </authorList>
    </citation>
    <scope>NUCLEOTIDE SEQUENCE [LARGE SCALE GENOMIC DNA]</scope>
    <source>
        <strain evidence="3">CGMCC 1.16444</strain>
    </source>
</reference>
<sequence length="267" mass="28139">DVTISNFAVANGAAGSGLANGSGTDTYTAKTVDTLVNEINNNTSLRGKIRASNDNGKLRIENLSTQELSVVGASTSGLTGGTGASNTQTITGNAVRANLASQFNVLRDQLDKFSDDASYNGINLLRGDLLKLTFNETGTSTIEIQAKDLDGNERPINTTTLGIQYVNEEDLDSDVNIDTLLADLSEAMGTLRSQSSNFGSNLSIVQNRTDFTKSMINTLQTGADGLVLADTNEEAANMLALQTRQQLSSTALSMASQADQAVLRLFG</sequence>
<keyword evidence="2" id="KW-0969">Cilium</keyword>
<dbReference type="Gene3D" id="1.20.1330.10">
    <property type="entry name" value="f41 fragment of flagellin, N-terminal domain"/>
    <property type="match status" value="1"/>
</dbReference>
<name>A0ABV9YX75_9HYPH</name>
<accession>A0ABV9YX75</accession>
<keyword evidence="2" id="KW-0966">Cell projection</keyword>
<protein>
    <submittedName>
        <fullName evidence="2">Flagellin</fullName>
    </submittedName>
</protein>
<organism evidence="2 3">
    <name type="scientific">Flaviflagellibacter deserti</name>
    <dbReference type="NCBI Taxonomy" id="2267266"/>
    <lineage>
        <taxon>Bacteria</taxon>
        <taxon>Pseudomonadati</taxon>
        <taxon>Pseudomonadota</taxon>
        <taxon>Alphaproteobacteria</taxon>
        <taxon>Hyphomicrobiales</taxon>
        <taxon>Flaviflagellibacter</taxon>
    </lineage>
</organism>
<dbReference type="InterPro" id="IPR046358">
    <property type="entry name" value="Flagellin_C"/>
</dbReference>
<evidence type="ECO:0000313" key="3">
    <source>
        <dbReference type="Proteomes" id="UP001595796"/>
    </source>
</evidence>
<dbReference type="EMBL" id="JBHSJF010000001">
    <property type="protein sequence ID" value="MFC5066814.1"/>
    <property type="molecule type" value="Genomic_DNA"/>
</dbReference>
<evidence type="ECO:0000259" key="1">
    <source>
        <dbReference type="Pfam" id="PF00700"/>
    </source>
</evidence>
<dbReference type="Pfam" id="PF00700">
    <property type="entry name" value="Flagellin_C"/>
    <property type="match status" value="1"/>
</dbReference>
<comment type="caution">
    <text evidence="2">The sequence shown here is derived from an EMBL/GenBank/DDBJ whole genome shotgun (WGS) entry which is preliminary data.</text>
</comment>
<feature type="non-terminal residue" evidence="2">
    <location>
        <position position="1"/>
    </location>
</feature>
<evidence type="ECO:0000313" key="2">
    <source>
        <dbReference type="EMBL" id="MFC5066814.1"/>
    </source>
</evidence>
<dbReference type="SUPFAM" id="SSF64518">
    <property type="entry name" value="Phase 1 flagellin"/>
    <property type="match status" value="1"/>
</dbReference>
<dbReference type="Proteomes" id="UP001595796">
    <property type="component" value="Unassembled WGS sequence"/>
</dbReference>
<proteinExistence type="predicted"/>
<keyword evidence="3" id="KW-1185">Reference proteome</keyword>